<keyword evidence="2" id="KW-0067">ATP-binding</keyword>
<gene>
    <name evidence="4" type="ORF">CC117_06980</name>
</gene>
<dbReference type="InterPro" id="IPR027417">
    <property type="entry name" value="P-loop_NTPase"/>
</dbReference>
<dbReference type="EMBL" id="MBLM01000152">
    <property type="protein sequence ID" value="OHV30655.1"/>
    <property type="molecule type" value="Genomic_DNA"/>
</dbReference>
<proteinExistence type="predicted"/>
<name>A0A1S1QBR5_9ACTN</name>
<accession>A0A1S1QBR5</accession>
<sequence>MVATPTGAPAPGVRVRLFGEFEMGVAGAPTMELESARAASLLAFLLLHREAPQSRQRIAFLLWPDSTEAQARTNLRHVLHKVRRAFGDLDHYVEVTPRTLRWRPGAPLWLDVAAFEDALSRAAATVVDATTGDVVTADGATAALREATELYRADLLEGNYDDWLEVERQRLRSRFLEASRQLANRLEAQGDPAAAAAAAAELLVRHDPLYEPAYQILMRHHEASGDRARALRAYHACAAVLEAELGTRPSVSIRRQFEALLAADRGPRSAALAASPGLVGRNRERSALTAAWQAAVGGEARLVLVTGEPGIGKTRLVAEFRAWCAHRGALTAEAAAYAAEGALAYGLIVSWLRSDTLGRRLRRAAPDQLTELARLLPELLTELPGLPRPQALAEDELRQRLFDTVARTVLAAGAPVLLVADDVHWSDQESLRFLHYLLRPGTEARLLVAATVRPEELTDRHPLTGLVGALRAAGLVVELDLDRLDAGQTAALARQLTSTALDDATCQRLFDETEGNPLFVVEALRAGWDRPGAAGLSRKVQAVIESRLAQLSPAAAELVGVAATIGRDFTADVLAEAAGTDADALVSGLDELWQRRIVREHEADGYDFTHDKLRAVAYEALQPARRRHYHRQVARAIERRSSGHAGTVDARLALHLERAGDVDGALVWYGRAASAAGQLYAHVEALRLLDRALDLVPSLPWSTERDVRELALLDAIAAHLAGVESFASPRLPAVHERALELAATLGADLPSPLLCSLAVASLARGEFATARRLGAELLGRGSSGAGAAELDDTLDDIVVVEAEYVLGIVEFWQGNFEAARLRFEAALARYRPADQKVYLVRYWLDPKVVCLSRLASCWDVLGQPAAAARARQAALLWAEEVGHPATAASARVFAAVGCLELGDVEGLRHHTTALVAAHGPHDAPSAAGITAQALQGYVNVLDGEASGGLAAIRRLLDQLSSVAPAPGARAVVLRVLLAAAVAAQDAGTGLAAADRLVAAEDGVATWEAEARRWRAEFLGRRGEPAGVVVAELQRAREVARRQGAQLFEQRATAALRLAMTPPAAAAAAPASAASSGAASDD</sequence>
<dbReference type="PANTHER" id="PTHR16305">
    <property type="entry name" value="TESTICULAR SOLUBLE ADENYLYL CYCLASE"/>
    <property type="match status" value="1"/>
</dbReference>
<dbReference type="RefSeq" id="WP_071089392.1">
    <property type="nucleotide sequence ID" value="NZ_MBLM01000152.1"/>
</dbReference>
<dbReference type="SUPFAM" id="SSF52540">
    <property type="entry name" value="P-loop containing nucleoside triphosphate hydrolases"/>
    <property type="match status" value="1"/>
</dbReference>
<dbReference type="GO" id="GO:0003677">
    <property type="term" value="F:DNA binding"/>
    <property type="evidence" value="ECO:0007669"/>
    <property type="project" value="InterPro"/>
</dbReference>
<dbReference type="InterPro" id="IPR036388">
    <property type="entry name" value="WH-like_DNA-bd_sf"/>
</dbReference>
<keyword evidence="1" id="KW-0547">Nucleotide-binding</keyword>
<dbReference type="GO" id="GO:0005737">
    <property type="term" value="C:cytoplasm"/>
    <property type="evidence" value="ECO:0007669"/>
    <property type="project" value="TreeGrafter"/>
</dbReference>
<evidence type="ECO:0000256" key="2">
    <source>
        <dbReference type="ARBA" id="ARBA00022840"/>
    </source>
</evidence>
<dbReference type="InterPro" id="IPR005158">
    <property type="entry name" value="BTAD"/>
</dbReference>
<dbReference type="InterPro" id="IPR011990">
    <property type="entry name" value="TPR-like_helical_dom_sf"/>
</dbReference>
<keyword evidence="5" id="KW-1185">Reference proteome</keyword>
<evidence type="ECO:0000259" key="3">
    <source>
        <dbReference type="SMART" id="SM01043"/>
    </source>
</evidence>
<dbReference type="GO" id="GO:0004016">
    <property type="term" value="F:adenylate cyclase activity"/>
    <property type="evidence" value="ECO:0007669"/>
    <property type="project" value="TreeGrafter"/>
</dbReference>
<dbReference type="InterPro" id="IPR041664">
    <property type="entry name" value="AAA_16"/>
</dbReference>
<evidence type="ECO:0000313" key="5">
    <source>
        <dbReference type="Proteomes" id="UP000179627"/>
    </source>
</evidence>
<dbReference type="Pfam" id="PF03704">
    <property type="entry name" value="BTAD"/>
    <property type="match status" value="1"/>
</dbReference>
<dbReference type="OrthoDB" id="3203171at2"/>
<dbReference type="Gene3D" id="1.25.40.10">
    <property type="entry name" value="Tetratricopeptide repeat domain"/>
    <property type="match status" value="1"/>
</dbReference>
<dbReference type="Pfam" id="PF13191">
    <property type="entry name" value="AAA_16"/>
    <property type="match status" value="1"/>
</dbReference>
<dbReference type="Proteomes" id="UP000179627">
    <property type="component" value="Unassembled WGS sequence"/>
</dbReference>
<evidence type="ECO:0000313" key="4">
    <source>
        <dbReference type="EMBL" id="OHV30655.1"/>
    </source>
</evidence>
<dbReference type="InterPro" id="IPR016032">
    <property type="entry name" value="Sig_transdc_resp-reg_C-effctor"/>
</dbReference>
<organism evidence="4 5">
    <name type="scientific">Parafrankia colletiae</name>
    <dbReference type="NCBI Taxonomy" id="573497"/>
    <lineage>
        <taxon>Bacteria</taxon>
        <taxon>Bacillati</taxon>
        <taxon>Actinomycetota</taxon>
        <taxon>Actinomycetes</taxon>
        <taxon>Frankiales</taxon>
        <taxon>Frankiaceae</taxon>
        <taxon>Parafrankia</taxon>
    </lineage>
</organism>
<dbReference type="SUPFAM" id="SSF46894">
    <property type="entry name" value="C-terminal effector domain of the bipartite response regulators"/>
    <property type="match status" value="1"/>
</dbReference>
<dbReference type="AlphaFoldDB" id="A0A1S1QBR5"/>
<dbReference type="SUPFAM" id="SSF48452">
    <property type="entry name" value="TPR-like"/>
    <property type="match status" value="2"/>
</dbReference>
<evidence type="ECO:0000256" key="1">
    <source>
        <dbReference type="ARBA" id="ARBA00022741"/>
    </source>
</evidence>
<dbReference type="GO" id="GO:0005524">
    <property type="term" value="F:ATP binding"/>
    <property type="evidence" value="ECO:0007669"/>
    <property type="project" value="UniProtKB-KW"/>
</dbReference>
<dbReference type="Gene3D" id="1.10.10.10">
    <property type="entry name" value="Winged helix-like DNA-binding domain superfamily/Winged helix DNA-binding domain"/>
    <property type="match status" value="1"/>
</dbReference>
<protein>
    <recommendedName>
        <fullName evidence="3">Bacterial transcriptional activator domain-containing protein</fullName>
    </recommendedName>
</protein>
<reference evidence="5" key="1">
    <citation type="submission" date="2016-07" db="EMBL/GenBank/DDBJ databases">
        <title>Sequence Frankia sp. strain CcI1.17.</title>
        <authorList>
            <person name="Ghodhbane-Gtari F."/>
            <person name="Swanson E."/>
            <person name="Gueddou A."/>
            <person name="Morris K."/>
            <person name="Hezbri K."/>
            <person name="Ktari A."/>
            <person name="Nouioui I."/>
            <person name="Abebe-Akele F."/>
            <person name="Simpson S."/>
            <person name="Thomas K."/>
            <person name="Gtari M."/>
            <person name="Tisa L.S."/>
            <person name="Hurst S."/>
        </authorList>
    </citation>
    <scope>NUCLEOTIDE SEQUENCE [LARGE SCALE GENOMIC DNA]</scope>
    <source>
        <strain evidence="5">Cc1.17</strain>
    </source>
</reference>
<feature type="domain" description="Bacterial transcriptional activator" evidence="3">
    <location>
        <begin position="110"/>
        <end position="261"/>
    </location>
</feature>
<dbReference type="PANTHER" id="PTHR16305:SF35">
    <property type="entry name" value="TRANSCRIPTIONAL ACTIVATOR DOMAIN"/>
    <property type="match status" value="1"/>
</dbReference>
<comment type="caution">
    <text evidence="4">The sequence shown here is derived from an EMBL/GenBank/DDBJ whole genome shotgun (WGS) entry which is preliminary data.</text>
</comment>
<dbReference type="SMART" id="SM01043">
    <property type="entry name" value="BTAD"/>
    <property type="match status" value="1"/>
</dbReference>
<dbReference type="GO" id="GO:0006355">
    <property type="term" value="P:regulation of DNA-templated transcription"/>
    <property type="evidence" value="ECO:0007669"/>
    <property type="project" value="InterPro"/>
</dbReference>